<dbReference type="PANTHER" id="PTHR47017">
    <property type="entry name" value="ACYL-COA"/>
    <property type="match status" value="1"/>
</dbReference>
<dbReference type="Proteomes" id="UP000886687">
    <property type="component" value="Unassembled WGS sequence"/>
</dbReference>
<protein>
    <submittedName>
        <fullName evidence="1">GNAT family N-acetyltransferase</fullName>
    </submittedName>
</protein>
<dbReference type="EMBL" id="JAEPDI010000003">
    <property type="protein sequence ID" value="MCG7938554.1"/>
    <property type="molecule type" value="Genomic_DNA"/>
</dbReference>
<dbReference type="InterPro" id="IPR016181">
    <property type="entry name" value="Acyl_CoA_acyltransferase"/>
</dbReference>
<gene>
    <name evidence="1" type="ORF">JAZ04_06810</name>
</gene>
<dbReference type="Gene3D" id="3.40.630.30">
    <property type="match status" value="1"/>
</dbReference>
<dbReference type="PANTHER" id="PTHR47017:SF1">
    <property type="entry name" value="ACYL-COA"/>
    <property type="match status" value="1"/>
</dbReference>
<organism evidence="1 2">
    <name type="scientific">Candidatus Thiodiazotropha lotti</name>
    <dbReference type="NCBI Taxonomy" id="2792787"/>
    <lineage>
        <taxon>Bacteria</taxon>
        <taxon>Pseudomonadati</taxon>
        <taxon>Pseudomonadota</taxon>
        <taxon>Gammaproteobacteria</taxon>
        <taxon>Chromatiales</taxon>
        <taxon>Sedimenticolaceae</taxon>
        <taxon>Candidatus Thiodiazotropha</taxon>
    </lineage>
</organism>
<dbReference type="Pfam" id="PF04339">
    <property type="entry name" value="FemAB_like"/>
    <property type="match status" value="1"/>
</dbReference>
<comment type="caution">
    <text evidence="1">The sequence shown here is derived from an EMBL/GenBank/DDBJ whole genome shotgun (WGS) entry which is preliminary data.</text>
</comment>
<dbReference type="AlphaFoldDB" id="A0A9E4N0H6"/>
<name>A0A9E4N0H6_9GAMM</name>
<proteinExistence type="predicted"/>
<sequence length="383" mass="44302">MQVAFHSQIDDFKAEEWNCLVKDDNPFLRHEFLSALEHNGCVGERFGWQPQHLSVRDQGKLVGVSPLYIKDNSYGEFVFDHVWADAYRRSGLNYYPKLISAAPYTPAYGNRLLVEPAVDSEQVQRVMVEATLGLVKQLKLSSMHWLFTAPEEGETLKRLGMHERLGVQFHWSNPGYSDFDSFLSQLTAKRRKNIRHERRKVAQAGIRFRLVSGDQVSESEWALMTHFYSKTFEERYSLPTLNQGFFQEVGEKMGKQVVLVFAYDGPRCVAGAILYRSRSVLYGRHWGSLEHYDSLHFEACYYQGIGYAIEQGLKRFEPGAQGEHKIWRGFMPTLTYSYHWIANPEFNSGIEHFLHQEAPALLAYHKNLLESSPYRNKIKTVNT</sequence>
<dbReference type="InterPro" id="IPR007434">
    <property type="entry name" value="FemAB-like"/>
</dbReference>
<evidence type="ECO:0000313" key="2">
    <source>
        <dbReference type="Proteomes" id="UP000886687"/>
    </source>
</evidence>
<dbReference type="SUPFAM" id="SSF55729">
    <property type="entry name" value="Acyl-CoA N-acyltransferases (Nat)"/>
    <property type="match status" value="1"/>
</dbReference>
<accession>A0A9E4N0H6</accession>
<evidence type="ECO:0000313" key="1">
    <source>
        <dbReference type="EMBL" id="MCG7938554.1"/>
    </source>
</evidence>
<reference evidence="1" key="1">
    <citation type="journal article" date="2021" name="Proc. Natl. Acad. Sci. U.S.A.">
        <title>Global biogeography of chemosynthetic symbionts reveals both localized and globally distributed symbiont groups. .</title>
        <authorList>
            <person name="Osvatic J.T."/>
            <person name="Wilkins L.G.E."/>
            <person name="Leibrecht L."/>
            <person name="Leray M."/>
            <person name="Zauner S."/>
            <person name="Polzin J."/>
            <person name="Camacho Y."/>
            <person name="Gros O."/>
            <person name="van Gils J.A."/>
            <person name="Eisen J.A."/>
            <person name="Petersen J.M."/>
            <person name="Yuen B."/>
        </authorList>
    </citation>
    <scope>NUCLEOTIDE SEQUENCE</scope>
    <source>
        <strain evidence="1">MAGL173</strain>
    </source>
</reference>